<evidence type="ECO:0000256" key="4">
    <source>
        <dbReference type="ARBA" id="ARBA00022989"/>
    </source>
</evidence>
<keyword evidence="2" id="KW-1003">Cell membrane</keyword>
<name>A0ABT2TA39_9FIRM</name>
<dbReference type="CDD" id="cd06579">
    <property type="entry name" value="TM_PBP1_transp_AraH_like"/>
    <property type="match status" value="1"/>
</dbReference>
<evidence type="ECO:0000313" key="7">
    <source>
        <dbReference type="EMBL" id="MCU6747149.1"/>
    </source>
</evidence>
<evidence type="ECO:0000256" key="1">
    <source>
        <dbReference type="ARBA" id="ARBA00004651"/>
    </source>
</evidence>
<feature type="transmembrane region" description="Helical" evidence="6">
    <location>
        <begin position="21"/>
        <end position="39"/>
    </location>
</feature>
<feature type="transmembrane region" description="Helical" evidence="6">
    <location>
        <begin position="169"/>
        <end position="190"/>
    </location>
</feature>
<evidence type="ECO:0000256" key="6">
    <source>
        <dbReference type="SAM" id="Phobius"/>
    </source>
</evidence>
<feature type="transmembrane region" description="Helical" evidence="6">
    <location>
        <begin position="221"/>
        <end position="245"/>
    </location>
</feature>
<evidence type="ECO:0000256" key="2">
    <source>
        <dbReference type="ARBA" id="ARBA00022475"/>
    </source>
</evidence>
<feature type="transmembrane region" description="Helical" evidence="6">
    <location>
        <begin position="59"/>
        <end position="86"/>
    </location>
</feature>
<feature type="transmembrane region" description="Helical" evidence="6">
    <location>
        <begin position="98"/>
        <end position="123"/>
    </location>
</feature>
<protein>
    <submittedName>
        <fullName evidence="7">ABC transporter permease</fullName>
    </submittedName>
</protein>
<dbReference type="RefSeq" id="WP_059066426.1">
    <property type="nucleotide sequence ID" value="NZ_JAOQJX010000006.1"/>
</dbReference>
<evidence type="ECO:0000256" key="5">
    <source>
        <dbReference type="ARBA" id="ARBA00023136"/>
    </source>
</evidence>
<sequence length="327" mass="34641">MEKAKKQPSTVGAGKRFVDLFCTYGLYFIFIVLIIFFAVQRPNFFSVSNFLLILKSSSVLGIAVVGMFFVLIVAGIDISVSMNMYFSAVVGATVLNSLGMPLIVSFLAAGLSGLLIGCINGFFVAKVKIVPFIVTLATYSVAKGLGLFFTNQQMVFLDSSVMTLANAKLFGISVFVFIFLAIVLIAHFVLTSTQFGRQLFACGNNLVGANKMGINGPRTVFLAYAICGALAGIAGMLSACNLSVINPNFAQGDEFVVISSSVIGGASLFGGKGRVLPGAIIGIVMIQAIINGLTMMGASAYSYTIFRGIIIFIAVMVDSIKFSGEIR</sequence>
<keyword evidence="8" id="KW-1185">Reference proteome</keyword>
<evidence type="ECO:0000256" key="3">
    <source>
        <dbReference type="ARBA" id="ARBA00022692"/>
    </source>
</evidence>
<keyword evidence="3 6" id="KW-0812">Transmembrane</keyword>
<accession>A0ABT2TA39</accession>
<reference evidence="7 8" key="1">
    <citation type="journal article" date="2021" name="ISME Commun">
        <title>Automated analysis of genomic sequences facilitates high-throughput and comprehensive description of bacteria.</title>
        <authorList>
            <person name="Hitch T.C.A."/>
        </authorList>
    </citation>
    <scope>NUCLEOTIDE SEQUENCE [LARGE SCALE GENOMIC DNA]</scope>
    <source>
        <strain evidence="7 8">H2_18</strain>
    </source>
</reference>
<proteinExistence type="predicted"/>
<feature type="transmembrane region" description="Helical" evidence="6">
    <location>
        <begin position="129"/>
        <end position="149"/>
    </location>
</feature>
<comment type="caution">
    <text evidence="7">The sequence shown here is derived from an EMBL/GenBank/DDBJ whole genome shotgun (WGS) entry which is preliminary data.</text>
</comment>
<gene>
    <name evidence="7" type="ORF">OCV51_05705</name>
</gene>
<comment type="subcellular location">
    <subcellularLocation>
        <location evidence="1">Cell membrane</location>
        <topology evidence="1">Multi-pass membrane protein</topology>
    </subcellularLocation>
</comment>
<dbReference type="InterPro" id="IPR001851">
    <property type="entry name" value="ABC_transp_permease"/>
</dbReference>
<keyword evidence="5 6" id="KW-0472">Membrane</keyword>
<feature type="transmembrane region" description="Helical" evidence="6">
    <location>
        <begin position="300"/>
        <end position="317"/>
    </location>
</feature>
<feature type="transmembrane region" description="Helical" evidence="6">
    <location>
        <begin position="275"/>
        <end position="294"/>
    </location>
</feature>
<dbReference type="Pfam" id="PF02653">
    <property type="entry name" value="BPD_transp_2"/>
    <property type="match status" value="1"/>
</dbReference>
<keyword evidence="4 6" id="KW-1133">Transmembrane helix</keyword>
<evidence type="ECO:0000313" key="8">
    <source>
        <dbReference type="Proteomes" id="UP001652394"/>
    </source>
</evidence>
<dbReference type="EMBL" id="JAOQJX010000006">
    <property type="protein sequence ID" value="MCU6747149.1"/>
    <property type="molecule type" value="Genomic_DNA"/>
</dbReference>
<dbReference type="Proteomes" id="UP001652394">
    <property type="component" value="Unassembled WGS sequence"/>
</dbReference>
<dbReference type="PANTHER" id="PTHR32196">
    <property type="entry name" value="ABC TRANSPORTER PERMEASE PROTEIN YPHD-RELATED-RELATED"/>
    <property type="match status" value="1"/>
</dbReference>
<organism evidence="7 8">
    <name type="scientific">Faecalicatena acetigenes</name>
    <dbReference type="NCBI Taxonomy" id="2981790"/>
    <lineage>
        <taxon>Bacteria</taxon>
        <taxon>Bacillati</taxon>
        <taxon>Bacillota</taxon>
        <taxon>Clostridia</taxon>
        <taxon>Lachnospirales</taxon>
        <taxon>Lachnospiraceae</taxon>
        <taxon>Faecalicatena</taxon>
    </lineage>
</organism>